<accession>A0A1V6LYL5</accession>
<dbReference type="GO" id="GO:0005829">
    <property type="term" value="C:cytosol"/>
    <property type="evidence" value="ECO:0007669"/>
    <property type="project" value="TreeGrafter"/>
</dbReference>
<keyword evidence="6" id="KW-0479">Metal-binding</keyword>
<dbReference type="InterPro" id="IPR027417">
    <property type="entry name" value="P-loop_NTPase"/>
</dbReference>
<keyword evidence="4 6" id="KW-0630">Potassium</keyword>
<evidence type="ECO:0000256" key="6">
    <source>
        <dbReference type="HAMAP-Rule" id="MF_00379"/>
    </source>
</evidence>
<dbReference type="AlphaFoldDB" id="A0A1V6LYL5"/>
<dbReference type="InterPro" id="IPR018948">
    <property type="entry name" value="GTP-bd_TrmE_N"/>
</dbReference>
<feature type="binding site" evidence="6">
    <location>
        <position position="244"/>
    </location>
    <ligand>
        <name>Mg(2+)</name>
        <dbReference type="ChEBI" id="CHEBI:18420"/>
    </ligand>
</feature>
<dbReference type="InterPro" id="IPR027368">
    <property type="entry name" value="MnmE_dom2"/>
</dbReference>
<keyword evidence="3 6" id="KW-0547">Nucleotide-binding</keyword>
<dbReference type="GO" id="GO:0030488">
    <property type="term" value="P:tRNA methylation"/>
    <property type="evidence" value="ECO:0007669"/>
    <property type="project" value="TreeGrafter"/>
</dbReference>
<dbReference type="Gene3D" id="3.30.1360.120">
    <property type="entry name" value="Probable tRNA modification gtpase trme, domain 1"/>
    <property type="match status" value="1"/>
</dbReference>
<keyword evidence="6" id="KW-0378">Hydrolase</keyword>
<dbReference type="GO" id="GO:0005525">
    <property type="term" value="F:GTP binding"/>
    <property type="evidence" value="ECO:0007669"/>
    <property type="project" value="UniProtKB-UniRule"/>
</dbReference>
<evidence type="ECO:0000256" key="1">
    <source>
        <dbReference type="ARBA" id="ARBA00011043"/>
    </source>
</evidence>
<dbReference type="PRINTS" id="PR00449">
    <property type="entry name" value="RASTRNSFRMNG"/>
</dbReference>
<dbReference type="InterPro" id="IPR025867">
    <property type="entry name" value="MnmE_helical"/>
</dbReference>
<keyword evidence="5 6" id="KW-0342">GTP-binding</keyword>
<keyword evidence="12" id="KW-1185">Reference proteome</keyword>
<dbReference type="InterPro" id="IPR005225">
    <property type="entry name" value="Small_GTP-bd"/>
</dbReference>
<sequence length="466" mass="50896">MYPEIQDTIVAVSTPSGRSFHAIIRISGSEAIPCVKSLFAPATNISLEDIPSYSSVKGYIHSSKERINIPVSLYLMKKPHSYTKEDVVEIHTIGSPPLLEILLDILLSERNGMKNGIRFSQPGEFTKRAFLHGRIDLAQAESAMRIIRAQTDLELTAAVAQLTGNLSRQIRQVQDKAVSLCAQIEAAIDFSDQDIELIPANEIIRQLEELRTAISRLLRPSETGKISQGGIETVLYGKPNVGKSSLINALLGKKRSIVSDIPGTTRDVVTDILEIGGICFKLTDTAGVEDAKNNKIAGLTETVQSILKRAQIVLFVFDGSLDLSEQFLEIKVDNLTANTIIIVNKSDLKRTSSHFELPPELATYPVVYTSAKTGEGLEKLKGLLLEAILGGRIDAIPSLMSMRQKDALQRSLQSVQCAVESAQRNESHEFIALDVRAAIDAIGEVLGSVTTEDILSKIFSEFCIGK</sequence>
<dbReference type="EC" id="3.6.-.-" evidence="6"/>
<dbReference type="Gene3D" id="1.20.120.430">
    <property type="entry name" value="tRNA modification GTPase MnmE domain 2"/>
    <property type="match status" value="1"/>
</dbReference>
<name>A0A1V6LYL5_9BACT</name>
<dbReference type="InterPro" id="IPR027266">
    <property type="entry name" value="TrmE/GcvT-like"/>
</dbReference>
<dbReference type="Pfam" id="PF01926">
    <property type="entry name" value="MMR_HSR1"/>
    <property type="match status" value="1"/>
</dbReference>
<dbReference type="GO" id="GO:0046872">
    <property type="term" value="F:metal ion binding"/>
    <property type="evidence" value="ECO:0007669"/>
    <property type="project" value="UniProtKB-KW"/>
</dbReference>
<feature type="binding site" evidence="6">
    <location>
        <position position="89"/>
    </location>
    <ligand>
        <name>(6S)-5-formyl-5,6,7,8-tetrahydrofolate</name>
        <dbReference type="ChEBI" id="CHEBI:57457"/>
    </ligand>
</feature>
<gene>
    <name evidence="6" type="primary">mnmE</name>
    <name evidence="6" type="synonym">trmE</name>
    <name evidence="11" type="ORF">BIY37_09455</name>
</gene>
<keyword evidence="6" id="KW-0963">Cytoplasm</keyword>
<feature type="binding site" evidence="6">
    <location>
        <position position="264"/>
    </location>
    <ligand>
        <name>K(+)</name>
        <dbReference type="ChEBI" id="CHEBI:29103"/>
    </ligand>
</feature>
<feature type="binding site" evidence="6">
    <location>
        <position position="259"/>
    </location>
    <ligand>
        <name>K(+)</name>
        <dbReference type="ChEBI" id="CHEBI:29103"/>
    </ligand>
</feature>
<evidence type="ECO:0000313" key="12">
    <source>
        <dbReference type="Proteomes" id="UP000242219"/>
    </source>
</evidence>
<dbReference type="GO" id="GO:0003924">
    <property type="term" value="F:GTPase activity"/>
    <property type="evidence" value="ECO:0007669"/>
    <property type="project" value="UniProtKB-UniRule"/>
</dbReference>
<comment type="caution">
    <text evidence="11">The sequence shown here is derived from an EMBL/GenBank/DDBJ whole genome shotgun (WGS) entry which is preliminary data.</text>
</comment>
<comment type="subcellular location">
    <subcellularLocation>
        <location evidence="6">Cytoplasm</location>
    </subcellularLocation>
</comment>
<comment type="caution">
    <text evidence="6">Lacks conserved residue(s) required for the propagation of feature annotation.</text>
</comment>
<protein>
    <recommendedName>
        <fullName evidence="6">tRNA modification GTPase MnmE</fullName>
        <ecNumber evidence="6">3.6.-.-</ecNumber>
    </recommendedName>
</protein>
<dbReference type="HAMAP" id="MF_00379">
    <property type="entry name" value="GTPase_MnmE"/>
    <property type="match status" value="1"/>
</dbReference>
<evidence type="ECO:0000259" key="10">
    <source>
        <dbReference type="Pfam" id="PF12631"/>
    </source>
</evidence>
<proteinExistence type="inferred from homology"/>
<keyword evidence="2 6" id="KW-0819">tRNA processing</keyword>
<comment type="function">
    <text evidence="6">Exhibits a very high intrinsic GTPase hydrolysis rate. Involved in the addition of a carboxymethylaminomethyl (cmnm) group at the wobble position (U34) of certain tRNAs, forming tRNA-cmnm(5)s(2)U34.</text>
</comment>
<feature type="binding site" evidence="6">
    <location>
        <begin position="240"/>
        <end position="245"/>
    </location>
    <ligand>
        <name>GTP</name>
        <dbReference type="ChEBI" id="CHEBI:37565"/>
    </ligand>
</feature>
<comment type="similarity">
    <text evidence="1 6 7">Belongs to the TRAFAC class TrmE-Era-EngA-EngB-Septin-like GTPase superfamily. TrmE GTPase family.</text>
</comment>
<feature type="binding site" evidence="6">
    <location>
        <position position="265"/>
    </location>
    <ligand>
        <name>Mg(2+)</name>
        <dbReference type="ChEBI" id="CHEBI:18420"/>
    </ligand>
</feature>
<dbReference type="CDD" id="cd14858">
    <property type="entry name" value="TrmE_N"/>
    <property type="match status" value="1"/>
</dbReference>
<evidence type="ECO:0000256" key="3">
    <source>
        <dbReference type="ARBA" id="ARBA00022741"/>
    </source>
</evidence>
<evidence type="ECO:0000256" key="5">
    <source>
        <dbReference type="ARBA" id="ARBA00023134"/>
    </source>
</evidence>
<dbReference type="InterPro" id="IPR031168">
    <property type="entry name" value="G_TrmE"/>
</dbReference>
<dbReference type="GO" id="GO:0002098">
    <property type="term" value="P:tRNA wobble uridine modification"/>
    <property type="evidence" value="ECO:0007669"/>
    <property type="project" value="TreeGrafter"/>
</dbReference>
<reference evidence="11 12" key="1">
    <citation type="journal article" date="2016" name="Genome Announc.">
        <title>Draft Genome Sequence of the Anaerobic Ammonium-Oxidizing Bacterium 'Candidatus Brocadia sp. 40'.</title>
        <authorList>
            <person name="Ali M."/>
            <person name="Haroon M.F."/>
            <person name="Narita Y."/>
            <person name="Zhang L."/>
            <person name="Rangel Shaw D."/>
            <person name="Okabe S."/>
            <person name="Saikaly P.E."/>
        </authorList>
    </citation>
    <scope>NUCLEOTIDE SEQUENCE [LARGE SCALE GENOMIC DNA]</scope>
    <source>
        <strain evidence="11 12">40</strain>
    </source>
</reference>
<dbReference type="PANTHER" id="PTHR42714">
    <property type="entry name" value="TRNA MODIFICATION GTPASE GTPBP3"/>
    <property type="match status" value="1"/>
</dbReference>
<dbReference type="Proteomes" id="UP000242219">
    <property type="component" value="Unassembled WGS sequence"/>
</dbReference>
<evidence type="ECO:0000256" key="2">
    <source>
        <dbReference type="ARBA" id="ARBA00022694"/>
    </source>
</evidence>
<dbReference type="NCBIfam" id="TIGR00450">
    <property type="entry name" value="mnmE_trmE_thdF"/>
    <property type="match status" value="1"/>
</dbReference>
<feature type="domain" description="G" evidence="8">
    <location>
        <begin position="233"/>
        <end position="345"/>
    </location>
</feature>
<comment type="subunit">
    <text evidence="6">Homodimer. Heterotetramer of two MnmE and two MnmG subunits.</text>
</comment>
<evidence type="ECO:0000256" key="7">
    <source>
        <dbReference type="RuleBase" id="RU003313"/>
    </source>
</evidence>
<feature type="binding site" evidence="6">
    <location>
        <position position="261"/>
    </location>
    <ligand>
        <name>K(+)</name>
        <dbReference type="ChEBI" id="CHEBI:29103"/>
    </ligand>
</feature>
<feature type="binding site" evidence="6">
    <location>
        <begin position="284"/>
        <end position="287"/>
    </location>
    <ligand>
        <name>GTP</name>
        <dbReference type="ChEBI" id="CHEBI:37565"/>
    </ligand>
</feature>
<dbReference type="InterPro" id="IPR006073">
    <property type="entry name" value="GTP-bd"/>
</dbReference>
<organism evidence="11 12">
    <name type="scientific">Candidatus Brocadia sapporoensis</name>
    <dbReference type="NCBI Taxonomy" id="392547"/>
    <lineage>
        <taxon>Bacteria</taxon>
        <taxon>Pseudomonadati</taxon>
        <taxon>Planctomycetota</taxon>
        <taxon>Candidatus Brocadiia</taxon>
        <taxon>Candidatus Brocadiales</taxon>
        <taxon>Candidatus Brocadiaceae</taxon>
        <taxon>Candidatus Brocadia</taxon>
    </lineage>
</organism>
<dbReference type="NCBIfam" id="TIGR00231">
    <property type="entry name" value="small_GTP"/>
    <property type="match status" value="1"/>
</dbReference>
<feature type="domain" description="GTP-binding protein TrmE N-terminal" evidence="9">
    <location>
        <begin position="8"/>
        <end position="134"/>
    </location>
</feature>
<evidence type="ECO:0000259" key="8">
    <source>
        <dbReference type="Pfam" id="PF01926"/>
    </source>
</evidence>
<evidence type="ECO:0000313" key="11">
    <source>
        <dbReference type="EMBL" id="OQD45230.1"/>
    </source>
</evidence>
<dbReference type="InterPro" id="IPR004520">
    <property type="entry name" value="GTPase_MnmE"/>
</dbReference>
<feature type="binding site" evidence="6">
    <location>
        <position position="25"/>
    </location>
    <ligand>
        <name>(6S)-5-formyl-5,6,7,8-tetrahydrofolate</name>
        <dbReference type="ChEBI" id="CHEBI:57457"/>
    </ligand>
</feature>
<feature type="binding site" evidence="6">
    <location>
        <position position="240"/>
    </location>
    <ligand>
        <name>K(+)</name>
        <dbReference type="ChEBI" id="CHEBI:29103"/>
    </ligand>
</feature>
<dbReference type="RefSeq" id="WP_070067579.1">
    <property type="nucleotide sequence ID" value="NZ_MJUW02000100.1"/>
</dbReference>
<feature type="domain" description="MnmE helical" evidence="10">
    <location>
        <begin position="137"/>
        <end position="463"/>
    </location>
</feature>
<dbReference type="EMBL" id="MJUW02000100">
    <property type="protein sequence ID" value="OQD45230.1"/>
    <property type="molecule type" value="Genomic_DNA"/>
</dbReference>
<dbReference type="Gene3D" id="3.40.50.300">
    <property type="entry name" value="P-loop containing nucleotide triphosphate hydrolases"/>
    <property type="match status" value="1"/>
</dbReference>
<comment type="cofactor">
    <cofactor evidence="6">
        <name>K(+)</name>
        <dbReference type="ChEBI" id="CHEBI:29103"/>
    </cofactor>
    <text evidence="6">Binds 1 potassium ion per subunit.</text>
</comment>
<feature type="binding site" evidence="6">
    <location>
        <position position="466"/>
    </location>
    <ligand>
        <name>(6S)-5-formyl-5,6,7,8-tetrahydrofolate</name>
        <dbReference type="ChEBI" id="CHEBI:57457"/>
    </ligand>
</feature>
<dbReference type="SUPFAM" id="SSF52540">
    <property type="entry name" value="P-loop containing nucleoside triphosphate hydrolases"/>
    <property type="match status" value="1"/>
</dbReference>
<keyword evidence="6" id="KW-0460">Magnesium</keyword>
<dbReference type="CDD" id="cd04164">
    <property type="entry name" value="trmE"/>
    <property type="match status" value="1"/>
</dbReference>
<dbReference type="Pfam" id="PF12631">
    <property type="entry name" value="MnmE_helical"/>
    <property type="match status" value="1"/>
</dbReference>
<feature type="binding site" evidence="6">
    <location>
        <position position="134"/>
    </location>
    <ligand>
        <name>(6S)-5-formyl-5,6,7,8-tetrahydrofolate</name>
        <dbReference type="ChEBI" id="CHEBI:57457"/>
    </ligand>
</feature>
<evidence type="ECO:0000259" key="9">
    <source>
        <dbReference type="Pfam" id="PF10396"/>
    </source>
</evidence>
<feature type="binding site" evidence="6">
    <location>
        <begin position="259"/>
        <end position="265"/>
    </location>
    <ligand>
        <name>GTP</name>
        <dbReference type="ChEBI" id="CHEBI:37565"/>
    </ligand>
</feature>
<dbReference type="Pfam" id="PF10396">
    <property type="entry name" value="TrmE_N"/>
    <property type="match status" value="1"/>
</dbReference>
<dbReference type="PANTHER" id="PTHR42714:SF2">
    <property type="entry name" value="TRNA MODIFICATION GTPASE GTPBP3, MITOCHONDRIAL"/>
    <property type="match status" value="1"/>
</dbReference>
<evidence type="ECO:0000256" key="4">
    <source>
        <dbReference type="ARBA" id="ARBA00022958"/>
    </source>
</evidence>